<proteinExistence type="predicted"/>
<accession>A0A1A8Y2Y9</accession>
<gene>
    <name evidence="1" type="ORF">PROAA_640014</name>
</gene>
<dbReference type="EMBL" id="FLQY01000367">
    <property type="protein sequence ID" value="SBT10758.1"/>
    <property type="molecule type" value="Genomic_DNA"/>
</dbReference>
<dbReference type="AlphaFoldDB" id="A0A1A8Y2Y9"/>
<reference evidence="1 2" key="1">
    <citation type="submission" date="2016-06" db="EMBL/GenBank/DDBJ databases">
        <authorList>
            <person name="Kjaerup R.B."/>
            <person name="Dalgaard T.S."/>
            <person name="Juul-Madsen H.R."/>
        </authorList>
    </citation>
    <scope>NUCLEOTIDE SEQUENCE [LARGE SCALE GENOMIC DNA]</scope>
    <source>
        <strain evidence="1">2</strain>
    </source>
</reference>
<sequence length="59" mass="6648">MFPELGQCVIARPDPIFLFSARTPIRAIYRHMLGVNLQPQCLQTRASFTINSLQSGQLT</sequence>
<name>A0A1A8Y2Y9_9RHOO</name>
<evidence type="ECO:0000313" key="1">
    <source>
        <dbReference type="EMBL" id="SBT10758.1"/>
    </source>
</evidence>
<dbReference type="Proteomes" id="UP000199600">
    <property type="component" value="Unassembled WGS sequence"/>
</dbReference>
<protein>
    <submittedName>
        <fullName evidence="1">Uncharacterized protein</fullName>
    </submittedName>
</protein>
<keyword evidence="2" id="KW-1185">Reference proteome</keyword>
<organism evidence="1 2">
    <name type="scientific">Candidatus Propionivibrio aalborgensis</name>
    <dbReference type="NCBI Taxonomy" id="1860101"/>
    <lineage>
        <taxon>Bacteria</taxon>
        <taxon>Pseudomonadati</taxon>
        <taxon>Pseudomonadota</taxon>
        <taxon>Betaproteobacteria</taxon>
        <taxon>Rhodocyclales</taxon>
        <taxon>Rhodocyclaceae</taxon>
        <taxon>Propionivibrio</taxon>
    </lineage>
</organism>
<evidence type="ECO:0000313" key="2">
    <source>
        <dbReference type="Proteomes" id="UP000199600"/>
    </source>
</evidence>